<name>A0A7L5A149_9BACT</name>
<accession>A0A7L5A149</accession>
<protein>
    <submittedName>
        <fullName evidence="1">Uncharacterized protein</fullName>
    </submittedName>
</protein>
<evidence type="ECO:0000313" key="2">
    <source>
        <dbReference type="Proteomes" id="UP000326380"/>
    </source>
</evidence>
<proteinExistence type="predicted"/>
<organism evidence="1 2">
    <name type="scientific">Hymenobacter busanensis</name>
    <dbReference type="NCBI Taxonomy" id="2607656"/>
    <lineage>
        <taxon>Bacteria</taxon>
        <taxon>Pseudomonadati</taxon>
        <taxon>Bacteroidota</taxon>
        <taxon>Cytophagia</taxon>
        <taxon>Cytophagales</taxon>
        <taxon>Hymenobacteraceae</taxon>
        <taxon>Hymenobacter</taxon>
    </lineage>
</organism>
<evidence type="ECO:0000313" key="1">
    <source>
        <dbReference type="EMBL" id="KAA9327058.1"/>
    </source>
</evidence>
<dbReference type="AlphaFoldDB" id="A0A7L5A149"/>
<comment type="caution">
    <text evidence="1">The sequence shown here is derived from an EMBL/GenBank/DDBJ whole genome shotgun (WGS) entry which is preliminary data.</text>
</comment>
<dbReference type="Proteomes" id="UP000326380">
    <property type="component" value="Unassembled WGS sequence"/>
</dbReference>
<dbReference type="RefSeq" id="WP_151080240.1">
    <property type="nucleotide sequence ID" value="NZ_CP047647.1"/>
</dbReference>
<reference evidence="1 2" key="1">
    <citation type="submission" date="2019-09" db="EMBL/GenBank/DDBJ databases">
        <title>Genome sequence of Hymenobacter sp. M3.</title>
        <authorList>
            <person name="Srinivasan S."/>
        </authorList>
    </citation>
    <scope>NUCLEOTIDE SEQUENCE [LARGE SCALE GENOMIC DNA]</scope>
    <source>
        <strain evidence="1 2">M3</strain>
    </source>
</reference>
<keyword evidence="2" id="KW-1185">Reference proteome</keyword>
<dbReference type="EMBL" id="VTWU01000007">
    <property type="protein sequence ID" value="KAA9327058.1"/>
    <property type="molecule type" value="Genomic_DNA"/>
</dbReference>
<gene>
    <name evidence="1" type="ORF">F0P96_17610</name>
</gene>
<sequence>MKTTLHLASPVSTSAASSVSRATVRPEWLRILHACNPPLVWVGWLHVALLVLALLLWPFDERTVTGLNVWIKPAKFSASGVLYLWTLAWLLADLPAAAQRQVRWLSWGVAVSMAVEILSVVVQAARGTTSHFNVGSALDGMIFSLMGVFIMINTLMLMWALGLLLRYRPFGSAAWVWGMRLGLGLFLVGSAVGGSMVSHLGHTIGAADGGPGLPLLGWSTRHGDLRAAHFLGLHALQALPLVGWLLTRYAPQLRPAAQTLGVVVFAGLYAGAIGWLYWHALSGLPLLRA</sequence>